<dbReference type="eggNOG" id="arCOG07697">
    <property type="taxonomic scope" value="Archaea"/>
</dbReference>
<dbReference type="AlphaFoldDB" id="A1RRL7"/>
<feature type="transmembrane region" description="Helical" evidence="1">
    <location>
        <begin position="134"/>
        <end position="154"/>
    </location>
</feature>
<dbReference type="RefSeq" id="WP_011762176.1">
    <property type="nucleotide sequence ID" value="NC_008701.1"/>
</dbReference>
<keyword evidence="1" id="KW-1133">Transmembrane helix</keyword>
<name>A1RRL7_PYRIL</name>
<dbReference type="Proteomes" id="UP000002595">
    <property type="component" value="Chromosome"/>
</dbReference>
<dbReference type="HOGENOM" id="CLU_1052184_0_0_2"/>
<dbReference type="EMBL" id="CP000504">
    <property type="protein sequence ID" value="ABL87599.1"/>
    <property type="molecule type" value="Genomic_DNA"/>
</dbReference>
<reference evidence="2" key="1">
    <citation type="submission" date="2006-12" db="EMBL/GenBank/DDBJ databases">
        <title>Complete sequence of Pyrobaculum islandicum DSM 4184.</title>
        <authorList>
            <person name="Copeland A."/>
            <person name="Lucas S."/>
            <person name="Lapidus A."/>
            <person name="Barry K."/>
            <person name="Detter J.C."/>
            <person name="Glavina del Rio T."/>
            <person name="Dalin E."/>
            <person name="Tice H."/>
            <person name="Pitluck S."/>
            <person name="Meincke L."/>
            <person name="Brettin T."/>
            <person name="Bruce D."/>
            <person name="Han C."/>
            <person name="Tapia R."/>
            <person name="Gilna P."/>
            <person name="Schmutz J."/>
            <person name="Larimer F."/>
            <person name="Land M."/>
            <person name="Hauser L."/>
            <person name="Kyrpides N."/>
            <person name="Mikhailova N."/>
            <person name="Cozen A.E."/>
            <person name="Fitz-Gibbon S.T."/>
            <person name="House C.H."/>
            <person name="Saltikov C."/>
            <person name="Lowe T."/>
            <person name="Richardson P."/>
        </authorList>
    </citation>
    <scope>NUCLEOTIDE SEQUENCE [LARGE SCALE GENOMIC DNA]</scope>
    <source>
        <strain evidence="2">DSM 4184</strain>
    </source>
</reference>
<proteinExistence type="predicted"/>
<protein>
    <submittedName>
        <fullName evidence="2">Uncharacterized protein</fullName>
    </submittedName>
</protein>
<dbReference type="STRING" id="384616.Pisl_0421"/>
<gene>
    <name evidence="2" type="ordered locus">Pisl_0421</name>
</gene>
<evidence type="ECO:0000313" key="3">
    <source>
        <dbReference type="Proteomes" id="UP000002595"/>
    </source>
</evidence>
<accession>A1RRL7</accession>
<keyword evidence="1" id="KW-0472">Membrane</keyword>
<sequence>MRFGQVGGEERKTAGCETGYTALVVRERRLSEAPANAPGALLWSGVFTWALGVELRLQPAPVWNIDWRHVGVSPCSAQAALAPVSAAKAGHVVVTALSCVLRCISAAVVDLEYAKLICPGTMAGMEKKSQTVKLAALAALAAAVMAVALSAGVFKVTYTYENGVVKMVDPQGGVHTVALNLKEGVKKVEVRLLPNGSAVLLEGGRPIAVVKIVMRGGEARRVEFKLLPNGTLLVIDGGRIWSRGIIEWKGGAEGAGQAGDIRAR</sequence>
<keyword evidence="1" id="KW-0812">Transmembrane</keyword>
<keyword evidence="3" id="KW-1185">Reference proteome</keyword>
<organism evidence="2 3">
    <name type="scientific">Pyrobaculum islandicum (strain DSM 4184 / JCM 9189 / GEO3)</name>
    <dbReference type="NCBI Taxonomy" id="384616"/>
    <lineage>
        <taxon>Archaea</taxon>
        <taxon>Thermoproteota</taxon>
        <taxon>Thermoprotei</taxon>
        <taxon>Thermoproteales</taxon>
        <taxon>Thermoproteaceae</taxon>
        <taxon>Pyrobaculum</taxon>
    </lineage>
</organism>
<dbReference type="KEGG" id="pis:Pisl_0421"/>
<evidence type="ECO:0000256" key="1">
    <source>
        <dbReference type="SAM" id="Phobius"/>
    </source>
</evidence>
<dbReference type="GeneID" id="71810746"/>
<evidence type="ECO:0000313" key="2">
    <source>
        <dbReference type="EMBL" id="ABL87599.1"/>
    </source>
</evidence>